<dbReference type="SUPFAM" id="SSF51735">
    <property type="entry name" value="NAD(P)-binding Rossmann-fold domains"/>
    <property type="match status" value="1"/>
</dbReference>
<dbReference type="EMBL" id="DUMN01000206">
    <property type="protein sequence ID" value="HHV67364.1"/>
    <property type="molecule type" value="Genomic_DNA"/>
</dbReference>
<dbReference type="GO" id="GO:0006538">
    <property type="term" value="P:L-glutamate catabolic process"/>
    <property type="evidence" value="ECO:0007669"/>
    <property type="project" value="InterPro"/>
</dbReference>
<evidence type="ECO:0000313" key="3">
    <source>
        <dbReference type="EMBL" id="HHV67364.1"/>
    </source>
</evidence>
<dbReference type="Proteomes" id="UP000551563">
    <property type="component" value="Unassembled WGS sequence"/>
</dbReference>
<evidence type="ECO:0000259" key="2">
    <source>
        <dbReference type="Pfam" id="PF21074"/>
    </source>
</evidence>
<feature type="domain" description="NAD-specific glutamate dehydrogenase C-terminal" evidence="2">
    <location>
        <begin position="143"/>
        <end position="475"/>
    </location>
</feature>
<dbReference type="PANTHER" id="PTHR43403">
    <property type="entry name" value="NAD-SPECIFIC GLUTAMATE DEHYDROGENASE"/>
    <property type="match status" value="1"/>
</dbReference>
<name>A0A7V6PAD3_9HYPH</name>
<dbReference type="GO" id="GO:0004069">
    <property type="term" value="F:L-aspartate:2-oxoglutarate aminotransferase activity"/>
    <property type="evidence" value="ECO:0007669"/>
    <property type="project" value="InterPro"/>
</dbReference>
<dbReference type="AlphaFoldDB" id="A0A7V6PAD3"/>
<dbReference type="InterPro" id="IPR048381">
    <property type="entry name" value="GDH_C"/>
</dbReference>
<dbReference type="Pfam" id="PF21074">
    <property type="entry name" value="GDH_C"/>
    <property type="match status" value="1"/>
</dbReference>
<gene>
    <name evidence="3" type="ORF">GXX48_06945</name>
</gene>
<dbReference type="Pfam" id="PF05088">
    <property type="entry name" value="Bac_GDH_CD"/>
    <property type="match status" value="1"/>
</dbReference>
<feature type="non-terminal residue" evidence="3">
    <location>
        <position position="1"/>
    </location>
</feature>
<sequence>GSEVGARVIGEGANIGVTQRGRIEYALSGGRGNTDAIDNSAGVNCSDVEVNIKIALAAAMRSGKLKRPARDKLLVSMTDDVSALVLRNNYLQPLALSLSERQGLAELPYQARFMAELEARKLLDRKVENLPSDALLAERQKAGQPLTRPELAVLLAYAKLSLCDDLVASQLPDEPYFQSLLMGYFPKRMVKTYAEEISGHRLRREIVATLLANDVINRGGITFISRLADTTGKSPADIVRAYVAVRDGFDIDTIYDAIDALDNRVPGDVQNQFYHLVGEMLQATTAWVLRNDTTRANLTELVDTITRARAELEPRFDGLMPEYLKTTLQADKAAFVEMGAPEKLAQRLANLQLAGIMPDIALIAHLADADQVVTAKTYFGVSEAFRIGRIEEAARSIPVTDYYDGLALSRASDTITQAARGITIAALKRFAKDKDPAAAWFAADGARIEQVKNRMVALTEGGDLTVSRLAVAAGLMSDLAQ</sequence>
<dbReference type="InterPro" id="IPR028971">
    <property type="entry name" value="NAD-GDH_cat"/>
</dbReference>
<evidence type="ECO:0000313" key="4">
    <source>
        <dbReference type="Proteomes" id="UP000551563"/>
    </source>
</evidence>
<protein>
    <submittedName>
        <fullName evidence="3">NAD-glutamate dehydrogenase</fullName>
    </submittedName>
</protein>
<evidence type="ECO:0000259" key="1">
    <source>
        <dbReference type="Pfam" id="PF05088"/>
    </source>
</evidence>
<feature type="domain" description="NAD-glutamate dehydrogenase catalytic" evidence="1">
    <location>
        <begin position="1"/>
        <end position="98"/>
    </location>
</feature>
<comment type="caution">
    <text evidence="3">The sequence shown here is derived from an EMBL/GenBank/DDBJ whole genome shotgun (WGS) entry which is preliminary data.</text>
</comment>
<dbReference type="InterPro" id="IPR007780">
    <property type="entry name" value="NAD_Glu_DH_bac"/>
</dbReference>
<accession>A0A7V6PAD3</accession>
<dbReference type="GO" id="GO:0004352">
    <property type="term" value="F:glutamate dehydrogenase (NAD+) activity"/>
    <property type="evidence" value="ECO:0007669"/>
    <property type="project" value="InterPro"/>
</dbReference>
<reference evidence="3 4" key="1">
    <citation type="journal article" date="2020" name="Biotechnol. Biofuels">
        <title>New insights from the biogas microbiome by comprehensive genome-resolved metagenomics of nearly 1600 species originating from multiple anaerobic digesters.</title>
        <authorList>
            <person name="Campanaro S."/>
            <person name="Treu L."/>
            <person name="Rodriguez-R L.M."/>
            <person name="Kovalovszki A."/>
            <person name="Ziels R.M."/>
            <person name="Maus I."/>
            <person name="Zhu X."/>
            <person name="Kougias P.G."/>
            <person name="Basile A."/>
            <person name="Luo G."/>
            <person name="Schluter A."/>
            <person name="Konstantinidis K.T."/>
            <person name="Angelidaki I."/>
        </authorList>
    </citation>
    <scope>NUCLEOTIDE SEQUENCE [LARGE SCALE GENOMIC DNA]</scope>
    <source>
        <strain evidence="3">AS04akNAM_66</strain>
    </source>
</reference>
<dbReference type="InterPro" id="IPR036291">
    <property type="entry name" value="NAD(P)-bd_dom_sf"/>
</dbReference>
<proteinExistence type="predicted"/>
<dbReference type="PANTHER" id="PTHR43403:SF1">
    <property type="entry name" value="NAD-SPECIFIC GLUTAMATE DEHYDROGENASE"/>
    <property type="match status" value="1"/>
</dbReference>
<organism evidence="3 4">
    <name type="scientific">Brucella intermedia</name>
    <dbReference type="NCBI Taxonomy" id="94625"/>
    <lineage>
        <taxon>Bacteria</taxon>
        <taxon>Pseudomonadati</taxon>
        <taxon>Pseudomonadota</taxon>
        <taxon>Alphaproteobacteria</taxon>
        <taxon>Hyphomicrobiales</taxon>
        <taxon>Brucellaceae</taxon>
        <taxon>Brucella/Ochrobactrum group</taxon>
        <taxon>Brucella</taxon>
    </lineage>
</organism>